<dbReference type="SUPFAM" id="SSF53756">
    <property type="entry name" value="UDP-Glycosyltransferase/glycogen phosphorylase"/>
    <property type="match status" value="1"/>
</dbReference>
<proteinExistence type="inferred from homology"/>
<dbReference type="FunFam" id="3.40.50.2000:FF:000009">
    <property type="entry name" value="Sterol 3-beta-glucosyltransferase UGT80A2"/>
    <property type="match status" value="1"/>
</dbReference>
<dbReference type="Pfam" id="PF07156">
    <property type="entry name" value="Prenylcys_lyase"/>
    <property type="match status" value="1"/>
</dbReference>
<dbReference type="SUPFAM" id="SSF51905">
    <property type="entry name" value="FAD/NAD(P)-binding domain"/>
    <property type="match status" value="1"/>
</dbReference>
<keyword evidence="10" id="KW-0732">Signal</keyword>
<dbReference type="InterPro" id="IPR036188">
    <property type="entry name" value="FAD/NAD-bd_sf"/>
</dbReference>
<evidence type="ECO:0000256" key="7">
    <source>
        <dbReference type="ARBA" id="ARBA00047886"/>
    </source>
</evidence>
<evidence type="ECO:0000256" key="4">
    <source>
        <dbReference type="ARBA" id="ARBA00022679"/>
    </source>
</evidence>
<dbReference type="GO" id="GO:0030328">
    <property type="term" value="P:prenylcysteine catabolic process"/>
    <property type="evidence" value="ECO:0007669"/>
    <property type="project" value="InterPro"/>
</dbReference>
<dbReference type="CDD" id="cd03784">
    <property type="entry name" value="GT1_Gtf-like"/>
    <property type="match status" value="1"/>
</dbReference>
<dbReference type="Gene3D" id="1.10.405.20">
    <property type="match status" value="1"/>
</dbReference>
<dbReference type="VEuPathDB" id="FungiDB:TERG_00990"/>
<comment type="catalytic activity">
    <reaction evidence="7">
        <text>ergosterol + UDP-alpha-D-glucose = ergosteryl 3-beta-D-glucoside + UDP + H(+)</text>
        <dbReference type="Rhea" id="RHEA:61836"/>
        <dbReference type="ChEBI" id="CHEBI:15378"/>
        <dbReference type="ChEBI" id="CHEBI:16933"/>
        <dbReference type="ChEBI" id="CHEBI:52973"/>
        <dbReference type="ChEBI" id="CHEBI:58223"/>
        <dbReference type="ChEBI" id="CHEBI:58885"/>
    </reaction>
    <physiologicalReaction direction="left-to-right" evidence="7">
        <dbReference type="Rhea" id="RHEA:61837"/>
    </physiologicalReaction>
</comment>
<evidence type="ECO:0000256" key="2">
    <source>
        <dbReference type="ARBA" id="ARBA00012650"/>
    </source>
</evidence>
<dbReference type="Proteomes" id="UP000243015">
    <property type="component" value="Unassembled WGS sequence"/>
</dbReference>
<dbReference type="EC" id="2.4.1.173" evidence="2"/>
<dbReference type="Pfam" id="PF06722">
    <property type="entry name" value="EryCIII-like_C"/>
    <property type="match status" value="1"/>
</dbReference>
<feature type="domain" description="Glycosyltransferase family 28 N-terminal" evidence="11">
    <location>
        <begin position="786"/>
        <end position="921"/>
    </location>
</feature>
<dbReference type="PANTHER" id="PTHR48050">
    <property type="entry name" value="STEROL 3-BETA-GLUCOSYLTRANSFERASE"/>
    <property type="match status" value="1"/>
</dbReference>
<feature type="region of interest" description="Disordered" evidence="9">
    <location>
        <begin position="1252"/>
        <end position="1281"/>
    </location>
</feature>
<evidence type="ECO:0000259" key="13">
    <source>
        <dbReference type="Pfam" id="PF07156"/>
    </source>
</evidence>
<dbReference type="GO" id="GO:0016906">
    <property type="term" value="F:sterol 3-beta-glucosyltransferase activity"/>
    <property type="evidence" value="ECO:0007669"/>
    <property type="project" value="UniProtKB-EC"/>
</dbReference>
<accession>A0A178ESJ1</accession>
<dbReference type="GO" id="GO:0005975">
    <property type="term" value="P:carbohydrate metabolic process"/>
    <property type="evidence" value="ECO:0007669"/>
    <property type="project" value="InterPro"/>
</dbReference>
<evidence type="ECO:0000256" key="10">
    <source>
        <dbReference type="SAM" id="SignalP"/>
    </source>
</evidence>
<feature type="compositionally biased region" description="Acidic residues" evidence="9">
    <location>
        <begin position="1272"/>
        <end position="1281"/>
    </location>
</feature>
<evidence type="ECO:0000313" key="15">
    <source>
        <dbReference type="Proteomes" id="UP000243015"/>
    </source>
</evidence>
<feature type="chain" id="PRO_5008085671" description="sterol 3beta-glucosyltransferase" evidence="10">
    <location>
        <begin position="22"/>
        <end position="1281"/>
    </location>
</feature>
<dbReference type="InterPro" id="IPR004276">
    <property type="entry name" value="GlycoTrans_28_N"/>
</dbReference>
<dbReference type="Pfam" id="PF13450">
    <property type="entry name" value="NAD_binding_8"/>
    <property type="match status" value="1"/>
</dbReference>
<keyword evidence="5" id="KW-0443">Lipid metabolism</keyword>
<gene>
    <name evidence="14" type="ORF">A7C99_5410</name>
</gene>
<evidence type="ECO:0000259" key="11">
    <source>
        <dbReference type="Pfam" id="PF03033"/>
    </source>
</evidence>
<evidence type="ECO:0000256" key="5">
    <source>
        <dbReference type="ARBA" id="ARBA00023098"/>
    </source>
</evidence>
<keyword evidence="4 14" id="KW-0808">Transferase</keyword>
<sequence length="1281" mass="142350">MHSIRSTLVLYILLLASFVLSQEVQQPLTADAPAAPRAPKRVAIIGAGSGGSSTAYYIRTYADYYSIPVNITIFEREDYVGGRSTTVDVFDDPSLPIELGASIFVEANKNLMKAAKNFGLEIQDAGVARPKEATDNLGVWDGNKFVFQQREGNYRWWNIVQLLWKYGWAPMRTQDLMKSTVGKFLKLYRYPLFPWKNLSEAARSSGLVEATWATGAEFLKENHISEAFSREVIQASTRVNYGQNLPLIHGLETMVCMAAQGAVSIQGGNWQIFSGMVEASQAVLKLESQVTSLKREEDNTYTVSHNSKANKTEEEVFDQVVLAAPLQFSDIKLEPPVDNQPDNIPYMTLHVTLFSSPHKLSPKYFNLPLSNMVPETVLTTLPKGLNLGHRRDGVGPTGFWSISTLQKVRLPNTGKDEGKYHYVYKVFSPERLNAMFLSGILGLEGPINGTIADFPEADISWSYEKVWHPYPVLYPRVTFESIKLSPGLWYTSGIESLISTMETSSLSGMNVAALMVSEWTEDFNPKMNIFEGESPGREVDRISSALASPNCSESTSGCHGSCLAGQQGRSEVTLHHRPADRPQLLSRLLPKKQIKTRKNAKRRPGGRNIYNSINYRKHGDRRTMWPLIPRDLKRSIASYFPRSISLPPVPSPNTVYRSLSPFVSSSSGKMSRAFWRLCELLAHQGQQELPATFPPETEEELQRLYDQVSGRQRSRSTGVSENEVGATAEMGSNSGSGLADGNANDAFDTQTLKSSISNLSQDNSPMFFDDNSASIINFKPTEPLRITCLTIGSRGDVQPYISLCKGLLEEGHKPRIATHKEFEGWIREHGIDFAPIDGDPAELMRICVDNGMFTYAFLKEASENFRGWIDDLLASSWKGCQDSDVLIESPSAMAGIHVAEALGIPYFRAFTMPWTKTAAYPHAFAVPDRNLGGTYNKLTYVVFDTVFWKAISGQINRWRKNQLNLKPTSLDKMQPDKVPFLYNFSPSVVPPPTDYLEWVRVTGYWFLDAKPDWTPPEDLVAFINKARADKKKLVYIGFGSIVVSDPAAMTRTVIDSVLKTGVRCILSKGWSDRHGDPRSSQVEVELPPDIYKIDSAPHDWLFAQVDAVAHHGGAGTTGASLRAGVPTIVKPFFGDQFFFGIRVQDLGVGICMKKLNSATFTRALWEATNSQRMIIKAKQIGERIRQEDGVGKAIQSIYRDLEYAKTLTYLRRSAAGSPSNEGIEEENNGDFLDGIEESWTFIGDDIFTKAQNPSSDLSTMMDGAAAGTLPPPDDDEDDVAC</sequence>
<evidence type="ECO:0000256" key="6">
    <source>
        <dbReference type="ARBA" id="ARBA00029843"/>
    </source>
</evidence>
<protein>
    <recommendedName>
        <fullName evidence="2">sterol 3beta-glucosyltransferase</fullName>
        <ecNumber evidence="2">2.4.1.173</ecNumber>
    </recommendedName>
    <alternativeName>
        <fullName evidence="6">Autophagy-related protein 26</fullName>
    </alternativeName>
</protein>
<evidence type="ECO:0000256" key="8">
    <source>
        <dbReference type="ARBA" id="ARBA00049453"/>
    </source>
</evidence>
<dbReference type="InterPro" id="IPR002213">
    <property type="entry name" value="UDP_glucos_trans"/>
</dbReference>
<comment type="catalytic activity">
    <reaction evidence="8">
        <text>a sterol + UDP-alpha-D-glucose = a sterol 3-beta-D-glucoside + UDP + H(+)</text>
        <dbReference type="Rhea" id="RHEA:22724"/>
        <dbReference type="ChEBI" id="CHEBI:15378"/>
        <dbReference type="ChEBI" id="CHEBI:15889"/>
        <dbReference type="ChEBI" id="CHEBI:37424"/>
        <dbReference type="ChEBI" id="CHEBI:58223"/>
        <dbReference type="ChEBI" id="CHEBI:58885"/>
        <dbReference type="EC" id="2.4.1.173"/>
    </reaction>
    <physiologicalReaction direction="left-to-right" evidence="8">
        <dbReference type="Rhea" id="RHEA:22725"/>
    </physiologicalReaction>
</comment>
<feature type="signal peptide" evidence="10">
    <location>
        <begin position="1"/>
        <end position="21"/>
    </location>
</feature>
<dbReference type="VEuPathDB" id="FungiDB:TERG_00989"/>
<dbReference type="InterPro" id="IPR050426">
    <property type="entry name" value="Glycosyltransferase_28"/>
</dbReference>
<dbReference type="InterPro" id="IPR010795">
    <property type="entry name" value="Prenylcys_lyase"/>
</dbReference>
<name>A0A178ESJ1_TRIRU</name>
<dbReference type="EMBL" id="LHPM01000018">
    <property type="protein sequence ID" value="OAL63024.1"/>
    <property type="molecule type" value="Genomic_DNA"/>
</dbReference>
<dbReference type="Gene3D" id="3.50.50.60">
    <property type="entry name" value="FAD/NAD(P)-binding domain"/>
    <property type="match status" value="1"/>
</dbReference>
<evidence type="ECO:0000256" key="1">
    <source>
        <dbReference type="ARBA" id="ARBA00006962"/>
    </source>
</evidence>
<feature type="domain" description="Erythromycin biosynthesis protein CIII-like C-terminal" evidence="12">
    <location>
        <begin position="1083"/>
        <end position="1156"/>
    </location>
</feature>
<feature type="domain" description="Prenylcysteine lyase" evidence="13">
    <location>
        <begin position="151"/>
        <end position="522"/>
    </location>
</feature>
<dbReference type="InterPro" id="IPR010610">
    <property type="entry name" value="EryCIII-like_C"/>
</dbReference>
<feature type="region of interest" description="Disordered" evidence="9">
    <location>
        <begin position="690"/>
        <end position="746"/>
    </location>
</feature>
<dbReference type="GO" id="GO:0016670">
    <property type="term" value="F:oxidoreductase activity, acting on a sulfur group of donors, oxygen as acceptor"/>
    <property type="evidence" value="ECO:0007669"/>
    <property type="project" value="InterPro"/>
</dbReference>
<organism evidence="14 15">
    <name type="scientific">Trichophyton rubrum</name>
    <name type="common">Athlete's foot fungus</name>
    <name type="synonym">Epidermophyton rubrum</name>
    <dbReference type="NCBI Taxonomy" id="5551"/>
    <lineage>
        <taxon>Eukaryota</taxon>
        <taxon>Fungi</taxon>
        <taxon>Dikarya</taxon>
        <taxon>Ascomycota</taxon>
        <taxon>Pezizomycotina</taxon>
        <taxon>Eurotiomycetes</taxon>
        <taxon>Eurotiomycetidae</taxon>
        <taxon>Onygenales</taxon>
        <taxon>Arthrodermataceae</taxon>
        <taxon>Trichophyton</taxon>
    </lineage>
</organism>
<dbReference type="FunFam" id="3.40.50.2000:FF:000029">
    <property type="entry name" value="Sterol 3-beta-glucosyltransferase"/>
    <property type="match status" value="1"/>
</dbReference>
<dbReference type="GO" id="GO:0016125">
    <property type="term" value="P:sterol metabolic process"/>
    <property type="evidence" value="ECO:0007669"/>
    <property type="project" value="TreeGrafter"/>
</dbReference>
<evidence type="ECO:0000256" key="9">
    <source>
        <dbReference type="SAM" id="MobiDB-lite"/>
    </source>
</evidence>
<evidence type="ECO:0000313" key="14">
    <source>
        <dbReference type="EMBL" id="OAL63024.1"/>
    </source>
</evidence>
<reference evidence="14 15" key="1">
    <citation type="submission" date="2016-05" db="EMBL/GenBank/DDBJ databases">
        <title>Genome sequencing of Trichophyton rubrum CMCC(F)T1i isolated from hair.</title>
        <authorList>
            <person name="Zhan P."/>
            <person name="Tao Y."/>
            <person name="Liu W."/>
        </authorList>
    </citation>
    <scope>NUCLEOTIDE SEQUENCE [LARGE SCALE GENOMIC DNA]</scope>
    <source>
        <strain evidence="15">CMCC(F)T1i</strain>
    </source>
</reference>
<comment type="similarity">
    <text evidence="1">Belongs to the glycosyltransferase 28 family.</text>
</comment>
<keyword evidence="3" id="KW-0328">Glycosyltransferase</keyword>
<dbReference type="Pfam" id="PF03033">
    <property type="entry name" value="Glyco_transf_28"/>
    <property type="match status" value="1"/>
</dbReference>
<dbReference type="PANTHER" id="PTHR48050:SF25">
    <property type="entry name" value="STEROL 3-BETA-GLUCOSYLTRANSFERASE"/>
    <property type="match status" value="1"/>
</dbReference>
<comment type="caution">
    <text evidence="14">The sequence shown here is derived from an EMBL/GenBank/DDBJ whole genome shotgun (WGS) entry which is preliminary data.</text>
</comment>
<feature type="compositionally biased region" description="Polar residues" evidence="9">
    <location>
        <begin position="709"/>
        <end position="720"/>
    </location>
</feature>
<evidence type="ECO:0000256" key="3">
    <source>
        <dbReference type="ARBA" id="ARBA00022676"/>
    </source>
</evidence>
<dbReference type="Gene3D" id="3.40.50.2000">
    <property type="entry name" value="Glycogen Phosphorylase B"/>
    <property type="match status" value="2"/>
</dbReference>
<evidence type="ECO:0000259" key="12">
    <source>
        <dbReference type="Pfam" id="PF06722"/>
    </source>
</evidence>